<evidence type="ECO:0000313" key="3">
    <source>
        <dbReference type="Proteomes" id="UP001183414"/>
    </source>
</evidence>
<name>A0ABU2NNP3_9ACTN</name>
<evidence type="ECO:0000259" key="1">
    <source>
        <dbReference type="Pfam" id="PF08241"/>
    </source>
</evidence>
<keyword evidence="2" id="KW-0808">Transferase</keyword>
<proteinExistence type="predicted"/>
<dbReference type="RefSeq" id="WP_311672461.1">
    <property type="nucleotide sequence ID" value="NZ_JAVREQ010000004.1"/>
</dbReference>
<reference evidence="3" key="1">
    <citation type="submission" date="2023-07" db="EMBL/GenBank/DDBJ databases">
        <title>30 novel species of actinomycetes from the DSMZ collection.</title>
        <authorList>
            <person name="Nouioui I."/>
        </authorList>
    </citation>
    <scope>NUCLEOTIDE SEQUENCE [LARGE SCALE GENOMIC DNA]</scope>
    <source>
        <strain evidence="3">DSM 42041</strain>
    </source>
</reference>
<gene>
    <name evidence="2" type="ORF">RM572_07360</name>
</gene>
<dbReference type="GO" id="GO:0008168">
    <property type="term" value="F:methyltransferase activity"/>
    <property type="evidence" value="ECO:0007669"/>
    <property type="project" value="UniProtKB-KW"/>
</dbReference>
<keyword evidence="2" id="KW-0489">Methyltransferase</keyword>
<dbReference type="PANTHER" id="PTHR43591">
    <property type="entry name" value="METHYLTRANSFERASE"/>
    <property type="match status" value="1"/>
</dbReference>
<dbReference type="Pfam" id="PF08241">
    <property type="entry name" value="Methyltransf_11"/>
    <property type="match status" value="1"/>
</dbReference>
<protein>
    <submittedName>
        <fullName evidence="2">Class I SAM-dependent methyltransferase</fullName>
    </submittedName>
</protein>
<dbReference type="Proteomes" id="UP001183414">
    <property type="component" value="Unassembled WGS sequence"/>
</dbReference>
<organism evidence="2 3">
    <name type="scientific">Streptomyces hazeniae</name>
    <dbReference type="NCBI Taxonomy" id="3075538"/>
    <lineage>
        <taxon>Bacteria</taxon>
        <taxon>Bacillati</taxon>
        <taxon>Actinomycetota</taxon>
        <taxon>Actinomycetes</taxon>
        <taxon>Kitasatosporales</taxon>
        <taxon>Streptomycetaceae</taxon>
        <taxon>Streptomyces</taxon>
    </lineage>
</organism>
<dbReference type="EMBL" id="JAVREQ010000004">
    <property type="protein sequence ID" value="MDT0378596.1"/>
    <property type="molecule type" value="Genomic_DNA"/>
</dbReference>
<dbReference type="GO" id="GO:0032259">
    <property type="term" value="P:methylation"/>
    <property type="evidence" value="ECO:0007669"/>
    <property type="project" value="UniProtKB-KW"/>
</dbReference>
<comment type="caution">
    <text evidence="2">The sequence shown here is derived from an EMBL/GenBank/DDBJ whole genome shotgun (WGS) entry which is preliminary data.</text>
</comment>
<keyword evidence="3" id="KW-1185">Reference proteome</keyword>
<dbReference type="InterPro" id="IPR029063">
    <property type="entry name" value="SAM-dependent_MTases_sf"/>
</dbReference>
<sequence length="288" mass="29903">MVTTAGEAFLRGFHAERPGVTGDAFGHGRSADGRTGYEALRDRVAGCRRVLDLGCGDGVLLRLLAVGDDGRRAETVAGVDLSPEALALARRRPELARAVLVEGRAQQLPFAAGAFDACVSHMALMLMDDVERVAAEAARVLAPGGLFACVLGGGAAGGEAYEAFLRLLRPVLAAVPEERRMPPLGDRRVRSRDGLDAVLGPAGFGPVEWETLRIDLGGSPEEVWRSVSGIYDVRTLDGPARAGLRAAFLAEAAALAPPGGGPVPCAFDVHLATAHLTTARLATAAGRG</sequence>
<accession>A0ABU2NNP3</accession>
<dbReference type="CDD" id="cd02440">
    <property type="entry name" value="AdoMet_MTases"/>
    <property type="match status" value="1"/>
</dbReference>
<feature type="domain" description="Methyltransferase type 11" evidence="1">
    <location>
        <begin position="51"/>
        <end position="149"/>
    </location>
</feature>
<dbReference type="Gene3D" id="3.40.50.150">
    <property type="entry name" value="Vaccinia Virus protein VP39"/>
    <property type="match status" value="1"/>
</dbReference>
<dbReference type="SUPFAM" id="SSF53335">
    <property type="entry name" value="S-adenosyl-L-methionine-dependent methyltransferases"/>
    <property type="match status" value="1"/>
</dbReference>
<evidence type="ECO:0000313" key="2">
    <source>
        <dbReference type="EMBL" id="MDT0378596.1"/>
    </source>
</evidence>
<dbReference type="InterPro" id="IPR013216">
    <property type="entry name" value="Methyltransf_11"/>
</dbReference>